<organism evidence="1 2">
    <name type="scientific">Nyssa sinensis</name>
    <dbReference type="NCBI Taxonomy" id="561372"/>
    <lineage>
        <taxon>Eukaryota</taxon>
        <taxon>Viridiplantae</taxon>
        <taxon>Streptophyta</taxon>
        <taxon>Embryophyta</taxon>
        <taxon>Tracheophyta</taxon>
        <taxon>Spermatophyta</taxon>
        <taxon>Magnoliopsida</taxon>
        <taxon>eudicotyledons</taxon>
        <taxon>Gunneridae</taxon>
        <taxon>Pentapetalae</taxon>
        <taxon>asterids</taxon>
        <taxon>Cornales</taxon>
        <taxon>Nyssaceae</taxon>
        <taxon>Nyssa</taxon>
    </lineage>
</organism>
<proteinExistence type="predicted"/>
<accession>A0A5J5AX29</accession>
<name>A0A5J5AX29_9ASTE</name>
<dbReference type="AlphaFoldDB" id="A0A5J5AX29"/>
<evidence type="ECO:0000313" key="2">
    <source>
        <dbReference type="Proteomes" id="UP000325577"/>
    </source>
</evidence>
<dbReference type="EMBL" id="CM018040">
    <property type="protein sequence ID" value="KAA8535675.1"/>
    <property type="molecule type" value="Genomic_DNA"/>
</dbReference>
<reference evidence="1 2" key="1">
    <citation type="submission" date="2019-09" db="EMBL/GenBank/DDBJ databases">
        <title>A chromosome-level genome assembly of the Chinese tupelo Nyssa sinensis.</title>
        <authorList>
            <person name="Yang X."/>
            <person name="Kang M."/>
            <person name="Yang Y."/>
            <person name="Xiong H."/>
            <person name="Wang M."/>
            <person name="Zhang Z."/>
            <person name="Wang Z."/>
            <person name="Wu H."/>
            <person name="Ma T."/>
            <person name="Liu J."/>
            <person name="Xi Z."/>
        </authorList>
    </citation>
    <scope>NUCLEOTIDE SEQUENCE [LARGE SCALE GENOMIC DNA]</scope>
    <source>
        <strain evidence="1">J267</strain>
        <tissue evidence="1">Leaf</tissue>
    </source>
</reference>
<protein>
    <submittedName>
        <fullName evidence="1">Uncharacterized protein</fullName>
    </submittedName>
</protein>
<sequence>MLEMLALRALEALALPALEEPVLEVVRIILKNTSGGAFDQDQPFVPTEVSKGQGGEHIGQDGLDLMGFVPDDIGAASDVGSVEDVCGLHNGEVDIK</sequence>
<dbReference type="Proteomes" id="UP000325577">
    <property type="component" value="Linkage Group LG17"/>
</dbReference>
<keyword evidence="2" id="KW-1185">Reference proteome</keyword>
<gene>
    <name evidence="1" type="ORF">F0562_030678</name>
</gene>
<evidence type="ECO:0000313" key="1">
    <source>
        <dbReference type="EMBL" id="KAA8535675.1"/>
    </source>
</evidence>